<feature type="transmembrane region" description="Helical" evidence="7">
    <location>
        <begin position="85"/>
        <end position="111"/>
    </location>
</feature>
<feature type="transmembrane region" description="Helical" evidence="7">
    <location>
        <begin position="198"/>
        <end position="220"/>
    </location>
</feature>
<dbReference type="RefSeq" id="WP_084114998.1">
    <property type="nucleotide sequence ID" value="NZ_FWXH01000003.1"/>
</dbReference>
<dbReference type="PROSITE" id="PS50928">
    <property type="entry name" value="ABC_TM1"/>
    <property type="match status" value="1"/>
</dbReference>
<evidence type="ECO:0000256" key="2">
    <source>
        <dbReference type="ARBA" id="ARBA00022448"/>
    </source>
</evidence>
<gene>
    <name evidence="9" type="ORF">SAMN02745134_01519</name>
</gene>
<evidence type="ECO:0000256" key="1">
    <source>
        <dbReference type="ARBA" id="ARBA00004651"/>
    </source>
</evidence>
<evidence type="ECO:0000256" key="3">
    <source>
        <dbReference type="ARBA" id="ARBA00022475"/>
    </source>
</evidence>
<name>A0A1W1XE22_9CLOT</name>
<dbReference type="Proteomes" id="UP000192468">
    <property type="component" value="Unassembled WGS sequence"/>
</dbReference>
<evidence type="ECO:0000259" key="8">
    <source>
        <dbReference type="PROSITE" id="PS50928"/>
    </source>
</evidence>
<dbReference type="PANTHER" id="PTHR43744:SF8">
    <property type="entry name" value="SN-GLYCEROL-3-PHOSPHATE TRANSPORT SYSTEM PERMEASE PROTEIN UGPE"/>
    <property type="match status" value="1"/>
</dbReference>
<dbReference type="GO" id="GO:0055085">
    <property type="term" value="P:transmembrane transport"/>
    <property type="evidence" value="ECO:0007669"/>
    <property type="project" value="InterPro"/>
</dbReference>
<keyword evidence="6 7" id="KW-0472">Membrane</keyword>
<evidence type="ECO:0000313" key="9">
    <source>
        <dbReference type="EMBL" id="SMC22034.1"/>
    </source>
</evidence>
<dbReference type="Pfam" id="PF00528">
    <property type="entry name" value="BPD_transp_1"/>
    <property type="match status" value="1"/>
</dbReference>
<dbReference type="PANTHER" id="PTHR43744">
    <property type="entry name" value="ABC TRANSPORTER PERMEASE PROTEIN MG189-RELATED-RELATED"/>
    <property type="match status" value="1"/>
</dbReference>
<evidence type="ECO:0000256" key="5">
    <source>
        <dbReference type="ARBA" id="ARBA00022989"/>
    </source>
</evidence>
<feature type="transmembrane region" description="Helical" evidence="7">
    <location>
        <begin position="157"/>
        <end position="178"/>
    </location>
</feature>
<dbReference type="AlphaFoldDB" id="A0A1W1XE22"/>
<dbReference type="EMBL" id="FWXH01000003">
    <property type="protein sequence ID" value="SMC22034.1"/>
    <property type="molecule type" value="Genomic_DNA"/>
</dbReference>
<organism evidence="9 10">
    <name type="scientific">Clostridium acidisoli DSM 12555</name>
    <dbReference type="NCBI Taxonomy" id="1121291"/>
    <lineage>
        <taxon>Bacteria</taxon>
        <taxon>Bacillati</taxon>
        <taxon>Bacillota</taxon>
        <taxon>Clostridia</taxon>
        <taxon>Eubacteriales</taxon>
        <taxon>Clostridiaceae</taxon>
        <taxon>Clostridium</taxon>
    </lineage>
</organism>
<evidence type="ECO:0000256" key="4">
    <source>
        <dbReference type="ARBA" id="ARBA00022692"/>
    </source>
</evidence>
<feature type="transmembrane region" description="Helical" evidence="7">
    <location>
        <begin position="21"/>
        <end position="43"/>
    </location>
</feature>
<keyword evidence="5 7" id="KW-1133">Transmembrane helix</keyword>
<evidence type="ECO:0000313" key="10">
    <source>
        <dbReference type="Proteomes" id="UP000192468"/>
    </source>
</evidence>
<dbReference type="OrthoDB" id="156617at2"/>
<keyword evidence="10" id="KW-1185">Reference proteome</keyword>
<sequence>MKNILNNRRKSEKVSKFRNFSLGKTILFIFLSVWAFIQIYPLFWLLLFSFKSNDEIFGGNIMGLPHKWLISNYTTALTSGNVFRYFLNSVIVTGVTIIVSSILIASASYAIARMKWKLRKPVLFIFLMGMMIPINATLLPIFIILQKVKLLNTYFALILPYVAFALPMGIFILTSFMINIPSELEEAACIDGCNVYQIFMKIIVPIVRPALATIAIFTYLSSWNELMFANTFINDDVKKTLTVGIMSLSGQYLTNWGPIGAGLVIATVPTIIIYALLSEQVQQSLVAGAIKG</sequence>
<proteinExistence type="inferred from homology"/>
<feature type="transmembrane region" description="Helical" evidence="7">
    <location>
        <begin position="256"/>
        <end position="277"/>
    </location>
</feature>
<feature type="transmembrane region" description="Helical" evidence="7">
    <location>
        <begin position="123"/>
        <end position="145"/>
    </location>
</feature>
<dbReference type="InterPro" id="IPR035906">
    <property type="entry name" value="MetI-like_sf"/>
</dbReference>
<keyword evidence="4 7" id="KW-0812">Transmembrane</keyword>
<evidence type="ECO:0000256" key="6">
    <source>
        <dbReference type="ARBA" id="ARBA00023136"/>
    </source>
</evidence>
<dbReference type="STRING" id="1121291.SAMN02745134_01519"/>
<dbReference type="GO" id="GO:0005886">
    <property type="term" value="C:plasma membrane"/>
    <property type="evidence" value="ECO:0007669"/>
    <property type="project" value="UniProtKB-SubCell"/>
</dbReference>
<protein>
    <submittedName>
        <fullName evidence="9">Raffinose/stachyose/melibiose transport system permease protein</fullName>
    </submittedName>
</protein>
<accession>A0A1W1XE22</accession>
<dbReference type="CDD" id="cd06261">
    <property type="entry name" value="TM_PBP2"/>
    <property type="match status" value="1"/>
</dbReference>
<feature type="domain" description="ABC transmembrane type-1" evidence="8">
    <location>
        <begin position="86"/>
        <end position="277"/>
    </location>
</feature>
<comment type="similarity">
    <text evidence="7">Belongs to the binding-protein-dependent transport system permease family.</text>
</comment>
<comment type="subcellular location">
    <subcellularLocation>
        <location evidence="1 7">Cell membrane</location>
        <topology evidence="1 7">Multi-pass membrane protein</topology>
    </subcellularLocation>
</comment>
<keyword evidence="2 7" id="KW-0813">Transport</keyword>
<evidence type="ECO:0000256" key="7">
    <source>
        <dbReference type="RuleBase" id="RU363032"/>
    </source>
</evidence>
<dbReference type="SUPFAM" id="SSF161098">
    <property type="entry name" value="MetI-like"/>
    <property type="match status" value="1"/>
</dbReference>
<dbReference type="Gene3D" id="1.10.3720.10">
    <property type="entry name" value="MetI-like"/>
    <property type="match status" value="1"/>
</dbReference>
<reference evidence="9 10" key="1">
    <citation type="submission" date="2017-04" db="EMBL/GenBank/DDBJ databases">
        <authorList>
            <person name="Afonso C.L."/>
            <person name="Miller P.J."/>
            <person name="Scott M.A."/>
            <person name="Spackman E."/>
            <person name="Goraichik I."/>
            <person name="Dimitrov K.M."/>
            <person name="Suarez D.L."/>
            <person name="Swayne D.E."/>
        </authorList>
    </citation>
    <scope>NUCLEOTIDE SEQUENCE [LARGE SCALE GENOMIC DNA]</scope>
    <source>
        <strain evidence="9 10">DSM 12555</strain>
    </source>
</reference>
<dbReference type="InterPro" id="IPR000515">
    <property type="entry name" value="MetI-like"/>
</dbReference>
<keyword evidence="3" id="KW-1003">Cell membrane</keyword>